<dbReference type="Gene3D" id="3.40.190.10">
    <property type="entry name" value="Periplasmic binding protein-like II"/>
    <property type="match status" value="2"/>
</dbReference>
<dbReference type="OrthoDB" id="5526340at2"/>
<dbReference type="PANTHER" id="PTHR30537">
    <property type="entry name" value="HTH-TYPE TRANSCRIPTIONAL REGULATOR"/>
    <property type="match status" value="1"/>
</dbReference>
<keyword evidence="4" id="KW-0804">Transcription</keyword>
<evidence type="ECO:0000259" key="5">
    <source>
        <dbReference type="PROSITE" id="PS50931"/>
    </source>
</evidence>
<dbReference type="EMBL" id="RQXX01000007">
    <property type="protein sequence ID" value="RVV96898.1"/>
    <property type="molecule type" value="Genomic_DNA"/>
</dbReference>
<dbReference type="Pfam" id="PF03466">
    <property type="entry name" value="LysR_substrate"/>
    <property type="match status" value="1"/>
</dbReference>
<dbReference type="GO" id="GO:0006351">
    <property type="term" value="P:DNA-templated transcription"/>
    <property type="evidence" value="ECO:0007669"/>
    <property type="project" value="TreeGrafter"/>
</dbReference>
<dbReference type="SUPFAM" id="SSF46785">
    <property type="entry name" value="Winged helix' DNA-binding domain"/>
    <property type="match status" value="1"/>
</dbReference>
<gene>
    <name evidence="6" type="ORF">EKE94_16270</name>
</gene>
<proteinExistence type="inferred from homology"/>
<dbReference type="PANTHER" id="PTHR30537:SF74">
    <property type="entry name" value="HTH-TYPE TRANSCRIPTIONAL REGULATOR TRPI"/>
    <property type="match status" value="1"/>
</dbReference>
<keyword evidence="3" id="KW-0238">DNA-binding</keyword>
<dbReference type="PROSITE" id="PS50931">
    <property type="entry name" value="HTH_LYSR"/>
    <property type="match status" value="1"/>
</dbReference>
<evidence type="ECO:0000256" key="1">
    <source>
        <dbReference type="ARBA" id="ARBA00009437"/>
    </source>
</evidence>
<keyword evidence="7" id="KW-1185">Reference proteome</keyword>
<dbReference type="InterPro" id="IPR058163">
    <property type="entry name" value="LysR-type_TF_proteobact-type"/>
</dbReference>
<dbReference type="AlphaFoldDB" id="A0A438AE14"/>
<dbReference type="GO" id="GO:0043565">
    <property type="term" value="F:sequence-specific DNA binding"/>
    <property type="evidence" value="ECO:0007669"/>
    <property type="project" value="TreeGrafter"/>
</dbReference>
<dbReference type="SUPFAM" id="SSF53850">
    <property type="entry name" value="Periplasmic binding protein-like II"/>
    <property type="match status" value="1"/>
</dbReference>
<accession>A0A438AE14</accession>
<protein>
    <submittedName>
        <fullName evidence="6">LysR family transcriptional regulator</fullName>
    </submittedName>
</protein>
<dbReference type="Pfam" id="PF00126">
    <property type="entry name" value="HTH_1"/>
    <property type="match status" value="1"/>
</dbReference>
<sequence>MKRGALPLNALRALESAARLGGMSRAADELGVTYGAVSRQVRMLEARLGVTLFEGPRNRPRPSATALRLLPALTAAFDGIEAAVARAAVRPEGPVVLDISCLGTLTMRWLIPRLYGFRAAHPGIELRLTENDGPVAFRAQGPDVAIRVGGTRPADWPGARIAHLFPDRTGPVLSPALMPAGGLRSPAALASLPWLHTRSRPRAWHDWIAASGAPLTADPASLAEATAGYEHFYFLLEAAVTGLGVAAAPEILVRDDIASGRLIAPFGFCPTGRNYVLLTPDPPGPEAEAFGAWLLDLVTREDMAENTAEVTAPPT</sequence>
<evidence type="ECO:0000256" key="3">
    <source>
        <dbReference type="ARBA" id="ARBA00023125"/>
    </source>
</evidence>
<keyword evidence="2" id="KW-0805">Transcription regulation</keyword>
<feature type="domain" description="HTH lysR-type" evidence="5">
    <location>
        <begin position="6"/>
        <end position="63"/>
    </location>
</feature>
<dbReference type="InterPro" id="IPR000847">
    <property type="entry name" value="LysR_HTH_N"/>
</dbReference>
<evidence type="ECO:0000313" key="7">
    <source>
        <dbReference type="Proteomes" id="UP000285908"/>
    </source>
</evidence>
<dbReference type="GO" id="GO:0003700">
    <property type="term" value="F:DNA-binding transcription factor activity"/>
    <property type="evidence" value="ECO:0007669"/>
    <property type="project" value="InterPro"/>
</dbReference>
<dbReference type="InterPro" id="IPR036388">
    <property type="entry name" value="WH-like_DNA-bd_sf"/>
</dbReference>
<dbReference type="RefSeq" id="WP_127907692.1">
    <property type="nucleotide sequence ID" value="NZ_RQXX01000007.1"/>
</dbReference>
<comment type="similarity">
    <text evidence="1">Belongs to the LysR transcriptional regulatory family.</text>
</comment>
<evidence type="ECO:0000313" key="6">
    <source>
        <dbReference type="EMBL" id="RVV96898.1"/>
    </source>
</evidence>
<evidence type="ECO:0000256" key="2">
    <source>
        <dbReference type="ARBA" id="ARBA00023015"/>
    </source>
</evidence>
<dbReference type="Gene3D" id="1.10.10.10">
    <property type="entry name" value="Winged helix-like DNA-binding domain superfamily/Winged helix DNA-binding domain"/>
    <property type="match status" value="1"/>
</dbReference>
<dbReference type="Proteomes" id="UP000285908">
    <property type="component" value="Unassembled WGS sequence"/>
</dbReference>
<reference evidence="6 7" key="1">
    <citation type="submission" date="2018-11" db="EMBL/GenBank/DDBJ databases">
        <title>Mesobaculum littorinae gen. nov., sp. nov., isolated from Littorina scabra that represents a novel genus of the order Rhodobacteraceae.</title>
        <authorList>
            <person name="Li F."/>
        </authorList>
    </citation>
    <scope>NUCLEOTIDE SEQUENCE [LARGE SCALE GENOMIC DNA]</scope>
    <source>
        <strain evidence="6 7">M0103</strain>
    </source>
</reference>
<dbReference type="InterPro" id="IPR005119">
    <property type="entry name" value="LysR_subst-bd"/>
</dbReference>
<dbReference type="FunFam" id="3.40.190.10:FF:000017">
    <property type="entry name" value="Glycine cleavage system transcriptional activator"/>
    <property type="match status" value="1"/>
</dbReference>
<name>A0A438AE14_9RHOB</name>
<comment type="caution">
    <text evidence="6">The sequence shown here is derived from an EMBL/GenBank/DDBJ whole genome shotgun (WGS) entry which is preliminary data.</text>
</comment>
<dbReference type="InterPro" id="IPR036390">
    <property type="entry name" value="WH_DNA-bd_sf"/>
</dbReference>
<evidence type="ECO:0000256" key="4">
    <source>
        <dbReference type="ARBA" id="ARBA00023163"/>
    </source>
</evidence>
<organism evidence="6 7">
    <name type="scientific">Mesobaculum littorinae</name>
    <dbReference type="NCBI Taxonomy" id="2486419"/>
    <lineage>
        <taxon>Bacteria</taxon>
        <taxon>Pseudomonadati</taxon>
        <taxon>Pseudomonadota</taxon>
        <taxon>Alphaproteobacteria</taxon>
        <taxon>Rhodobacterales</taxon>
        <taxon>Roseobacteraceae</taxon>
        <taxon>Mesobaculum</taxon>
    </lineage>
</organism>